<keyword evidence="3" id="KW-1185">Reference proteome</keyword>
<feature type="region of interest" description="Disordered" evidence="1">
    <location>
        <begin position="1"/>
        <end position="61"/>
    </location>
</feature>
<proteinExistence type="predicted"/>
<dbReference type="EMBL" id="BMVN01000127">
    <property type="protein sequence ID" value="GHA77698.1"/>
    <property type="molecule type" value="Genomic_DNA"/>
</dbReference>
<accession>A0ABQ3DJ03</accession>
<comment type="caution">
    <text evidence="2">The sequence shown here is derived from an EMBL/GenBank/DDBJ whole genome shotgun (WGS) entry which is preliminary data.</text>
</comment>
<organism evidence="2 3">
    <name type="scientific">Streptomyces canarius</name>
    <dbReference type="NCBI Taxonomy" id="285453"/>
    <lineage>
        <taxon>Bacteria</taxon>
        <taxon>Bacillati</taxon>
        <taxon>Actinomycetota</taxon>
        <taxon>Actinomycetes</taxon>
        <taxon>Kitasatosporales</taxon>
        <taxon>Streptomycetaceae</taxon>
        <taxon>Streptomyces</taxon>
    </lineage>
</organism>
<evidence type="ECO:0000313" key="3">
    <source>
        <dbReference type="Proteomes" id="UP000653644"/>
    </source>
</evidence>
<gene>
    <name evidence="2" type="ORF">GCM10010345_94090</name>
</gene>
<evidence type="ECO:0000313" key="2">
    <source>
        <dbReference type="EMBL" id="GHA77698.1"/>
    </source>
</evidence>
<dbReference type="Proteomes" id="UP000653644">
    <property type="component" value="Unassembled WGS sequence"/>
</dbReference>
<protein>
    <submittedName>
        <fullName evidence="2">Uncharacterized protein</fullName>
    </submittedName>
</protein>
<name>A0ABQ3DJ03_9ACTN</name>
<sequence length="61" mass="6532">MTRPAPGAPVERLEMIGPLDNQPDTDEVRDETPPPLTGADPIPLPGQEPPEHDPAPGYEPL</sequence>
<reference evidence="3" key="1">
    <citation type="journal article" date="2019" name="Int. J. Syst. Evol. Microbiol.">
        <title>The Global Catalogue of Microorganisms (GCM) 10K type strain sequencing project: providing services to taxonomists for standard genome sequencing and annotation.</title>
        <authorList>
            <consortium name="The Broad Institute Genomics Platform"/>
            <consortium name="The Broad Institute Genome Sequencing Center for Infectious Disease"/>
            <person name="Wu L."/>
            <person name="Ma J."/>
        </authorList>
    </citation>
    <scope>NUCLEOTIDE SEQUENCE [LARGE SCALE GENOMIC DNA]</scope>
    <source>
        <strain evidence="3">JCM 4733</strain>
    </source>
</reference>
<evidence type="ECO:0000256" key="1">
    <source>
        <dbReference type="SAM" id="MobiDB-lite"/>
    </source>
</evidence>